<dbReference type="Gene3D" id="3.80.10.10">
    <property type="entry name" value="Ribonuclease Inhibitor"/>
    <property type="match status" value="2"/>
</dbReference>
<reference evidence="6" key="1">
    <citation type="submission" date="2021-03" db="EMBL/GenBank/DDBJ databases">
        <title>Chromosome level genome of the anhydrobiotic midge Polypedilum vanderplanki.</title>
        <authorList>
            <person name="Yoshida Y."/>
            <person name="Kikawada T."/>
            <person name="Gusev O."/>
        </authorList>
    </citation>
    <scope>NUCLEOTIDE SEQUENCE</scope>
    <source>
        <strain evidence="6">NIAS01</strain>
        <tissue evidence="6">Whole body or cell culture</tissue>
    </source>
</reference>
<dbReference type="EMBL" id="JADBJN010000002">
    <property type="protein sequence ID" value="KAG5677123.1"/>
    <property type="molecule type" value="Genomic_DNA"/>
</dbReference>
<dbReference type="InterPro" id="IPR043504">
    <property type="entry name" value="Peptidase_S1_PA_chymotrypsin"/>
</dbReference>
<dbReference type="InterPro" id="IPR051487">
    <property type="entry name" value="Ser/Thr_Proteases_Immune/Dev"/>
</dbReference>
<comment type="caution">
    <text evidence="6">The sequence shown here is derived from an EMBL/GenBank/DDBJ whole genome shotgun (WGS) entry which is preliminary data.</text>
</comment>
<comment type="similarity">
    <text evidence="3">Belongs to the peptidase S1 family. CLIP subfamily.</text>
</comment>
<dbReference type="SMART" id="SM00020">
    <property type="entry name" value="Tryp_SPc"/>
    <property type="match status" value="2"/>
</dbReference>
<evidence type="ECO:0000256" key="4">
    <source>
        <dbReference type="SAM" id="SignalP"/>
    </source>
</evidence>
<feature type="chain" id="PRO_5039937606" description="Peptidase S1 domain-containing protein" evidence="4">
    <location>
        <begin position="21"/>
        <end position="1089"/>
    </location>
</feature>
<feature type="domain" description="Peptidase S1" evidence="5">
    <location>
        <begin position="34"/>
        <end position="276"/>
    </location>
</feature>
<evidence type="ECO:0000259" key="5">
    <source>
        <dbReference type="PROSITE" id="PS50240"/>
    </source>
</evidence>
<dbReference type="PRINTS" id="PR00722">
    <property type="entry name" value="CHYMOTRYPSIN"/>
</dbReference>
<dbReference type="InterPro" id="IPR032675">
    <property type="entry name" value="LRR_dom_sf"/>
</dbReference>
<keyword evidence="4" id="KW-0732">Signal</keyword>
<dbReference type="InterPro" id="IPR001254">
    <property type="entry name" value="Trypsin_dom"/>
</dbReference>
<dbReference type="OrthoDB" id="238681at2759"/>
<feature type="domain" description="Peptidase S1" evidence="5">
    <location>
        <begin position="582"/>
        <end position="824"/>
    </location>
</feature>
<dbReference type="PROSITE" id="PS50240">
    <property type="entry name" value="TRYPSIN_DOM"/>
    <property type="match status" value="2"/>
</dbReference>
<organism evidence="6 7">
    <name type="scientific">Polypedilum vanderplanki</name>
    <name type="common">Sleeping chironomid midge</name>
    <dbReference type="NCBI Taxonomy" id="319348"/>
    <lineage>
        <taxon>Eukaryota</taxon>
        <taxon>Metazoa</taxon>
        <taxon>Ecdysozoa</taxon>
        <taxon>Arthropoda</taxon>
        <taxon>Hexapoda</taxon>
        <taxon>Insecta</taxon>
        <taxon>Pterygota</taxon>
        <taxon>Neoptera</taxon>
        <taxon>Endopterygota</taxon>
        <taxon>Diptera</taxon>
        <taxon>Nematocera</taxon>
        <taxon>Chironomoidea</taxon>
        <taxon>Chironomidae</taxon>
        <taxon>Chironominae</taxon>
        <taxon>Polypedilum</taxon>
        <taxon>Polypedilum</taxon>
    </lineage>
</organism>
<dbReference type="InterPro" id="IPR001314">
    <property type="entry name" value="Peptidase_S1A"/>
</dbReference>
<dbReference type="InterPro" id="IPR009003">
    <property type="entry name" value="Peptidase_S1_PA"/>
</dbReference>
<evidence type="ECO:0000256" key="1">
    <source>
        <dbReference type="ARBA" id="ARBA00023157"/>
    </source>
</evidence>
<dbReference type="Proteomes" id="UP001107558">
    <property type="component" value="Chromosome 2"/>
</dbReference>
<keyword evidence="1" id="KW-1015">Disulfide bond</keyword>
<dbReference type="CDD" id="cd00190">
    <property type="entry name" value="Tryp_SPc"/>
    <property type="match status" value="2"/>
</dbReference>
<dbReference type="PANTHER" id="PTHR24256">
    <property type="entry name" value="TRYPTASE-RELATED"/>
    <property type="match status" value="1"/>
</dbReference>
<dbReference type="SUPFAM" id="SSF50494">
    <property type="entry name" value="Trypsin-like serine proteases"/>
    <property type="match status" value="2"/>
</dbReference>
<dbReference type="GO" id="GO:0006508">
    <property type="term" value="P:proteolysis"/>
    <property type="evidence" value="ECO:0007669"/>
    <property type="project" value="InterPro"/>
</dbReference>
<dbReference type="InterPro" id="IPR001611">
    <property type="entry name" value="Leu-rich_rpt"/>
</dbReference>
<dbReference type="AlphaFoldDB" id="A0A9J6C5L3"/>
<keyword evidence="2" id="KW-0325">Glycoprotein</keyword>
<keyword evidence="7" id="KW-1185">Reference proteome</keyword>
<evidence type="ECO:0000313" key="7">
    <source>
        <dbReference type="Proteomes" id="UP001107558"/>
    </source>
</evidence>
<protein>
    <recommendedName>
        <fullName evidence="5">Peptidase S1 domain-containing protein</fullName>
    </recommendedName>
</protein>
<evidence type="ECO:0000313" key="6">
    <source>
        <dbReference type="EMBL" id="KAG5677123.1"/>
    </source>
</evidence>
<sequence length="1089" mass="124935">MNYSYKTFILFLLVKKLTSGLNECGISKLGYGLIYGGRTVLPGEWPWLVPLFFHQNNEFFCSSNLISHQHLLTAAHCMQEKNSPKPVNKENIYAYVGIYDLEKGNVDPVASVQEIKRISIHSNWNPEAKNYDSDIALLTLLNNVVFSQFIQPICLPEKSLIIGERKGNVVGYGKSESPELHEFIPRQTQIPTHSNDYCFFMEPTYAIVGSPSTFCAGEIGKNPCSGDSGGGFYIKETYWKIIGIVSSALVQDCAINKFVLFTNVALFVDWIQQEMNNTNDNENSSRNSFFNIDEETPIKNNSTYFYTACKFELSKDAYTCHIDDLMVPDNDISLAINNEEQHQLSRSNRDVTTVQIYQGLITHFPETSKIVEQFPNMSGFSITFTKLKYIYRSVMTPLKDLKYFLISDNDVELIPSDTFYDMQKLEFIDICRNKVSILDPNWTATMPKLRIFKARSNLFKIVPKELFMNNPMLEEVLLDKNQIQVIEKDFSSMRKLRTVAMLQNRCINIEYCKNGSKDNKNCVKNLRQFTYLVYGLASNFIRETSQRQMIFIRVAISLILSSIALVFGFDECGIPRWGHGLIYGGETIHPGEWPWLVPLFFRQNNEFFCSSNLISHQHLLTVAHCVHKKHSSRPIDKESIYAYVGIYNLNKGNVDPVASVQNIKRIAIHKNWNSQSVNYDADIALLTLYNYIQFTQFIQPICLPDKNFIIGEQIGEVVGYGKSESSTPYEYVARKTRIPSHSNDHCFFTDPIYATVGSPSTFCAGEIGKNPCHGDSGSGFFIKDTHWRLVGLVSSALVQDCAINRFVLFTKVALFIDWIQLEMTRTDESFSSSQNSFYNIDEEQLERSNAYHFANCNFELTSDAYTCHINNLITPDNQISLAINNGEQHHLSRSNRDVTTVQMKNGHVMYFPEMSKVVEKFPNMNGYSITFTKLKHIKRSDLAPLKDLKYFLISDNDVEVIPSDTFYDMQKLEFIDICRNKVTILDPNWTATMPKLRIFKARSNLFKIVPKELFMNNPILEEILLDKNQIQVSMKDFSSMRNLRTVAMLQNRCINIEYCKNGSKDNKNCVKNLRQFTYLVYGFCGINDE</sequence>
<dbReference type="Gene3D" id="2.40.10.10">
    <property type="entry name" value="Trypsin-like serine proteases"/>
    <property type="match status" value="2"/>
</dbReference>
<feature type="signal peptide" evidence="4">
    <location>
        <begin position="1"/>
        <end position="20"/>
    </location>
</feature>
<dbReference type="Pfam" id="PF00089">
    <property type="entry name" value="Trypsin"/>
    <property type="match status" value="2"/>
</dbReference>
<dbReference type="InterPro" id="IPR018114">
    <property type="entry name" value="TRYPSIN_HIS"/>
</dbReference>
<proteinExistence type="inferred from homology"/>
<dbReference type="PROSITE" id="PS00134">
    <property type="entry name" value="TRYPSIN_HIS"/>
    <property type="match status" value="1"/>
</dbReference>
<dbReference type="SUPFAM" id="SSF52058">
    <property type="entry name" value="L domain-like"/>
    <property type="match status" value="2"/>
</dbReference>
<evidence type="ECO:0000256" key="2">
    <source>
        <dbReference type="ARBA" id="ARBA00023180"/>
    </source>
</evidence>
<accession>A0A9J6C5L3</accession>
<dbReference type="GO" id="GO:0004252">
    <property type="term" value="F:serine-type endopeptidase activity"/>
    <property type="evidence" value="ECO:0007669"/>
    <property type="project" value="InterPro"/>
</dbReference>
<dbReference type="Pfam" id="PF13855">
    <property type="entry name" value="LRR_8"/>
    <property type="match status" value="2"/>
</dbReference>
<evidence type="ECO:0000256" key="3">
    <source>
        <dbReference type="ARBA" id="ARBA00024195"/>
    </source>
</evidence>
<name>A0A9J6C5L3_POLVA</name>
<gene>
    <name evidence="6" type="ORF">PVAND_006905</name>
</gene>